<evidence type="ECO:0000313" key="2">
    <source>
        <dbReference type="EMBL" id="CAI9281897.1"/>
    </source>
</evidence>
<evidence type="ECO:0000313" key="3">
    <source>
        <dbReference type="Proteomes" id="UP001177003"/>
    </source>
</evidence>
<dbReference type="AlphaFoldDB" id="A0AA35YXV4"/>
<name>A0AA35YXV4_LACSI</name>
<organism evidence="2 3">
    <name type="scientific">Lactuca saligna</name>
    <name type="common">Willowleaf lettuce</name>
    <dbReference type="NCBI Taxonomy" id="75948"/>
    <lineage>
        <taxon>Eukaryota</taxon>
        <taxon>Viridiplantae</taxon>
        <taxon>Streptophyta</taxon>
        <taxon>Embryophyta</taxon>
        <taxon>Tracheophyta</taxon>
        <taxon>Spermatophyta</taxon>
        <taxon>Magnoliopsida</taxon>
        <taxon>eudicotyledons</taxon>
        <taxon>Gunneridae</taxon>
        <taxon>Pentapetalae</taxon>
        <taxon>asterids</taxon>
        <taxon>campanulids</taxon>
        <taxon>Asterales</taxon>
        <taxon>Asteraceae</taxon>
        <taxon>Cichorioideae</taxon>
        <taxon>Cichorieae</taxon>
        <taxon>Lactucinae</taxon>
        <taxon>Lactuca</taxon>
    </lineage>
</organism>
<gene>
    <name evidence="2" type="ORF">LSALG_LOCUS21567</name>
</gene>
<dbReference type="EMBL" id="OX465080">
    <property type="protein sequence ID" value="CAI9281897.1"/>
    <property type="molecule type" value="Genomic_DNA"/>
</dbReference>
<keyword evidence="3" id="KW-1185">Reference proteome</keyword>
<feature type="region of interest" description="Disordered" evidence="1">
    <location>
        <begin position="134"/>
        <end position="158"/>
    </location>
</feature>
<dbReference type="Proteomes" id="UP001177003">
    <property type="component" value="Chromosome 4"/>
</dbReference>
<accession>A0AA35YXV4</accession>
<evidence type="ECO:0000256" key="1">
    <source>
        <dbReference type="SAM" id="MobiDB-lite"/>
    </source>
</evidence>
<protein>
    <submittedName>
        <fullName evidence="2">Uncharacterized protein</fullName>
    </submittedName>
</protein>
<sequence>MLTKEGTSPLKKSRTSKKTEIIIYEPIVKETKTSKSPKTKTDEVVSKAVIKPIELVVIEPTSVTIPSKTGVFRKLKLKYGGSPTSNVVHKPHLTHQGALMRQVPTPVSPHSKKRRAVDMAKKILKKKKKMKKKQLVIPMKSSEEEQVPETPEPKPIIQPTSPEKIVVIIPEVSSTKSYYEEVRTSDITVNVSDTVANVIMGEGDLTKETTQPPQGGFGGTFEDLAFDEEEEDFPDHMLMSMKQFKILNKKLNSIISSQADMGGGSSLSSFEVDGLMKACEARMLSKMFGMLKDLELRIIEKIDHVEHTTYLRINSFNSKHVGVVKELRNVQKERHTLFVRDVKKVREDVNLKLQELQNDMVREVIVVQNNYATLHKKFDIICDAITKYVTLYESLSPQITQLSTTEN</sequence>
<proteinExistence type="predicted"/>
<reference evidence="2" key="1">
    <citation type="submission" date="2023-04" db="EMBL/GenBank/DDBJ databases">
        <authorList>
            <person name="Vijverberg K."/>
            <person name="Xiong W."/>
            <person name="Schranz E."/>
        </authorList>
    </citation>
    <scope>NUCLEOTIDE SEQUENCE</scope>
</reference>